<name>A0A6J5MCS1_9CAUD</name>
<accession>A0A6J5MCS1</accession>
<sequence length="150" mass="16887">MENVFTINLSSKALERLFTDDPSAIVQIRKAAIIEFAKKKITGVLDPSLRQEIEALVRTEIGQLAWNGTLLNPKILARIKEVCLEEVEDQKNKINTIIRETVVSEIEKHIENLHEKINATVQAKLNAEIQNHVAAEVKRKIQNAIKAASE</sequence>
<organism evidence="1">
    <name type="scientific">uncultured Caudovirales phage</name>
    <dbReference type="NCBI Taxonomy" id="2100421"/>
    <lineage>
        <taxon>Viruses</taxon>
        <taxon>Duplodnaviria</taxon>
        <taxon>Heunggongvirae</taxon>
        <taxon>Uroviricota</taxon>
        <taxon>Caudoviricetes</taxon>
        <taxon>Peduoviridae</taxon>
        <taxon>Maltschvirus</taxon>
        <taxon>Maltschvirus maltsch</taxon>
    </lineage>
</organism>
<gene>
    <name evidence="1" type="ORF">UFOVP434_74</name>
</gene>
<dbReference type="EMBL" id="LR796415">
    <property type="protein sequence ID" value="CAB4143083.1"/>
    <property type="molecule type" value="Genomic_DNA"/>
</dbReference>
<proteinExistence type="predicted"/>
<protein>
    <submittedName>
        <fullName evidence="1">Uncharacterized protein</fullName>
    </submittedName>
</protein>
<reference evidence="1" key="1">
    <citation type="submission" date="2020-04" db="EMBL/GenBank/DDBJ databases">
        <authorList>
            <person name="Chiriac C."/>
            <person name="Salcher M."/>
            <person name="Ghai R."/>
            <person name="Kavagutti S V."/>
        </authorList>
    </citation>
    <scope>NUCLEOTIDE SEQUENCE</scope>
</reference>
<evidence type="ECO:0000313" key="1">
    <source>
        <dbReference type="EMBL" id="CAB4143083.1"/>
    </source>
</evidence>